<keyword evidence="3" id="KW-1185">Reference proteome</keyword>
<dbReference type="Proteomes" id="UP000685013">
    <property type="component" value="Chromosome 5"/>
</dbReference>
<name>A0AAV6NL96_9ROSI</name>
<organism evidence="2 3">
    <name type="scientific">Cucurbita argyrosperma subsp. sororia</name>
    <dbReference type="NCBI Taxonomy" id="37648"/>
    <lineage>
        <taxon>Eukaryota</taxon>
        <taxon>Viridiplantae</taxon>
        <taxon>Streptophyta</taxon>
        <taxon>Embryophyta</taxon>
        <taxon>Tracheophyta</taxon>
        <taxon>Spermatophyta</taxon>
        <taxon>Magnoliopsida</taxon>
        <taxon>eudicotyledons</taxon>
        <taxon>Gunneridae</taxon>
        <taxon>Pentapetalae</taxon>
        <taxon>rosids</taxon>
        <taxon>fabids</taxon>
        <taxon>Cucurbitales</taxon>
        <taxon>Cucurbitaceae</taxon>
        <taxon>Cucurbiteae</taxon>
        <taxon>Cucurbita</taxon>
    </lineage>
</organism>
<feature type="compositionally biased region" description="Basic and acidic residues" evidence="1">
    <location>
        <begin position="68"/>
        <end position="78"/>
    </location>
</feature>
<dbReference type="AlphaFoldDB" id="A0AAV6NL96"/>
<comment type="caution">
    <text evidence="2">The sequence shown here is derived from an EMBL/GenBank/DDBJ whole genome shotgun (WGS) entry which is preliminary data.</text>
</comment>
<sequence length="119" mass="13304">MGTKRPHRTNLQKEGQWREGKKKEGPGIGETCTTAAPSGDSAPDGACLTSGLPLRNISGSIHHKKREKEKTEERESHKSLLHLTLLGGKKRNKKLFPSLFCSFQIDYKSDFRSIDLIDD</sequence>
<feature type="region of interest" description="Disordered" evidence="1">
    <location>
        <begin position="1"/>
        <end position="43"/>
    </location>
</feature>
<dbReference type="EMBL" id="JAGKQH010000005">
    <property type="protein sequence ID" value="KAG6598742.1"/>
    <property type="molecule type" value="Genomic_DNA"/>
</dbReference>
<evidence type="ECO:0000313" key="3">
    <source>
        <dbReference type="Proteomes" id="UP000685013"/>
    </source>
</evidence>
<evidence type="ECO:0000313" key="2">
    <source>
        <dbReference type="EMBL" id="KAG6598742.1"/>
    </source>
</evidence>
<proteinExistence type="predicted"/>
<feature type="compositionally biased region" description="Basic residues" evidence="1">
    <location>
        <begin position="1"/>
        <end position="10"/>
    </location>
</feature>
<gene>
    <name evidence="2" type="ORF">SDJN03_08520</name>
</gene>
<feature type="non-terminal residue" evidence="2">
    <location>
        <position position="1"/>
    </location>
</feature>
<evidence type="ECO:0000256" key="1">
    <source>
        <dbReference type="SAM" id="MobiDB-lite"/>
    </source>
</evidence>
<reference evidence="2 3" key="1">
    <citation type="journal article" date="2021" name="Hortic Res">
        <title>The domestication of Cucurbita argyrosperma as revealed by the genome of its wild relative.</title>
        <authorList>
            <person name="Barrera-Redondo J."/>
            <person name="Sanchez-de la Vega G."/>
            <person name="Aguirre-Liguori J.A."/>
            <person name="Castellanos-Morales G."/>
            <person name="Gutierrez-Guerrero Y.T."/>
            <person name="Aguirre-Dugua X."/>
            <person name="Aguirre-Planter E."/>
            <person name="Tenaillon M.I."/>
            <person name="Lira-Saade R."/>
            <person name="Eguiarte L.E."/>
        </authorList>
    </citation>
    <scope>NUCLEOTIDE SEQUENCE [LARGE SCALE GENOMIC DNA]</scope>
    <source>
        <strain evidence="2">JBR-2021</strain>
    </source>
</reference>
<feature type="compositionally biased region" description="Basic and acidic residues" evidence="1">
    <location>
        <begin position="15"/>
        <end position="25"/>
    </location>
</feature>
<accession>A0AAV6NL96</accession>
<protein>
    <submittedName>
        <fullName evidence="2">Uncharacterized protein</fullName>
    </submittedName>
</protein>
<feature type="region of interest" description="Disordered" evidence="1">
    <location>
        <begin position="58"/>
        <end position="78"/>
    </location>
</feature>